<comment type="caution">
    <text evidence="6">The sequence shown here is derived from an EMBL/GenBank/DDBJ whole genome shotgun (WGS) entry which is preliminary data.</text>
</comment>
<dbReference type="InterPro" id="IPR036634">
    <property type="entry name" value="PRD_sf"/>
</dbReference>
<gene>
    <name evidence="6" type="ORF">LKACC12383_00258</name>
</gene>
<dbReference type="InterPro" id="IPR011608">
    <property type="entry name" value="PRD"/>
</dbReference>
<dbReference type="AlphaFoldDB" id="A0A210PCW0"/>
<dbReference type="InterPro" id="IPR050661">
    <property type="entry name" value="BglG_antiterminators"/>
</dbReference>
<evidence type="ECO:0000259" key="3">
    <source>
        <dbReference type="PROSITE" id="PS51094"/>
    </source>
</evidence>
<dbReference type="PROSITE" id="PS51099">
    <property type="entry name" value="PTS_EIIB_TYPE_2"/>
    <property type="match status" value="1"/>
</dbReference>
<dbReference type="PANTHER" id="PTHR30185">
    <property type="entry name" value="CRYPTIC BETA-GLUCOSIDE BGL OPERON ANTITERMINATOR"/>
    <property type="match status" value="1"/>
</dbReference>
<dbReference type="InterPro" id="IPR036388">
    <property type="entry name" value="WH-like_DNA-bd_sf"/>
</dbReference>
<dbReference type="RefSeq" id="WP_056968016.1">
    <property type="nucleotide sequence ID" value="NZ_LNUB01000004.1"/>
</dbReference>
<protein>
    <submittedName>
        <fullName evidence="6">Transcriptional regulator ManR</fullName>
    </submittedName>
</protein>
<evidence type="ECO:0000259" key="4">
    <source>
        <dbReference type="PROSITE" id="PS51099"/>
    </source>
</evidence>
<evidence type="ECO:0000313" key="7">
    <source>
        <dbReference type="Proteomes" id="UP000196649"/>
    </source>
</evidence>
<feature type="domain" description="PRD" evidence="5">
    <location>
        <begin position="283"/>
        <end position="399"/>
    </location>
</feature>
<dbReference type="Proteomes" id="UP000196649">
    <property type="component" value="Unassembled WGS sequence"/>
</dbReference>
<dbReference type="InterPro" id="IPR016152">
    <property type="entry name" value="PTrfase/Anion_transptr"/>
</dbReference>
<dbReference type="PROSITE" id="PS51372">
    <property type="entry name" value="PRD_2"/>
    <property type="match status" value="1"/>
</dbReference>
<organism evidence="6 7">
    <name type="scientific">Companilactobacillus kimchii</name>
    <dbReference type="NCBI Taxonomy" id="2801452"/>
    <lineage>
        <taxon>Bacteria</taxon>
        <taxon>Bacillati</taxon>
        <taxon>Bacillota</taxon>
        <taxon>Bacilli</taxon>
        <taxon>Lactobacillales</taxon>
        <taxon>Lactobacillaceae</taxon>
        <taxon>Companilactobacillus</taxon>
    </lineage>
</organism>
<evidence type="ECO:0000313" key="6">
    <source>
        <dbReference type="EMBL" id="OWF34345.1"/>
    </source>
</evidence>
<dbReference type="SUPFAM" id="SSF63520">
    <property type="entry name" value="PTS-regulatory domain, PRD"/>
    <property type="match status" value="2"/>
</dbReference>
<dbReference type="InterPro" id="IPR002178">
    <property type="entry name" value="PTS_EIIA_type-2_dom"/>
</dbReference>
<dbReference type="PROSITE" id="PS51094">
    <property type="entry name" value="PTS_EIIA_TYPE_2"/>
    <property type="match status" value="1"/>
</dbReference>
<dbReference type="Pfam" id="PF00874">
    <property type="entry name" value="PRD"/>
    <property type="match status" value="2"/>
</dbReference>
<dbReference type="Pfam" id="PF00359">
    <property type="entry name" value="PTS_EIIA_2"/>
    <property type="match status" value="1"/>
</dbReference>
<dbReference type="SUPFAM" id="SSF52794">
    <property type="entry name" value="PTS system IIB component-like"/>
    <property type="match status" value="1"/>
</dbReference>
<evidence type="ECO:0000256" key="1">
    <source>
        <dbReference type="ARBA" id="ARBA00022679"/>
    </source>
</evidence>
<keyword evidence="2" id="KW-0677">Repeat</keyword>
<dbReference type="Gene3D" id="3.40.930.10">
    <property type="entry name" value="Mannitol-specific EII, Chain A"/>
    <property type="match status" value="1"/>
</dbReference>
<dbReference type="EMBL" id="MXAL01000001">
    <property type="protein sequence ID" value="OWF34345.1"/>
    <property type="molecule type" value="Genomic_DNA"/>
</dbReference>
<sequence>MDLNKRQIQLILILVENKREPDYLPLSAKELSSKVNVSTKTIYKDLLVIGDYIDQYKAQLVKKPRIGIYIKGSDRNLLKILTGIDLKKDSQYLDKETRRELVFSKLLNSDEFITIQDLSDKYYVNRQVILEDIDDIELRLKSIGINLQRKSGKGIRVELNENQRRKILTQVISRQLFNATTTINEHSLRIINDNKLSISKEMITEVDKVLSNFTNKQNMILNDYEYQSLLVHLLIAIERIKLGKFINSDHWGHSETYLVESKVLAKDLEKKLNVKFPKQEIYYIQLHLIAAGKKRTNKIATDLGKNTLLHGYLKDFGYDKQLYEGLLLHINSSLNRWKLGVSITNPYKDSIIQKYSYAFEAAVNLKKLYEQKYHTKINDDETAYLALHFEAFLERRRASNNIIQAVIVCSTGLGTSQLLAARIKREFSNVKVKEILSYNEYLKFDAKNIDLIISTIELDEGVIPTIYVSPVVSTEELKNKIRMAINDKSELTDDNLLFNSLISERNILISKVDSWEKAIRMLGNLLEKNNVLQKGSIESAIKREHLSFTSFKNISTPHANPKYVNESQIGVLKLEKPVVWGEQLVSVVFFIAFKGDVPQAKLDEIYDRFWDVLSNEKLIKKIILSGSSKSISNLLKGK</sequence>
<reference evidence="6 7" key="1">
    <citation type="submission" date="2017-03" db="EMBL/GenBank/DDBJ databases">
        <title>Genome sequence of Lactobacillus kimchii KACC 12383.</title>
        <authorList>
            <person name="Chun J."/>
        </authorList>
    </citation>
    <scope>NUCLEOTIDE SEQUENCE [LARGE SCALE GENOMIC DNA]</scope>
    <source>
        <strain evidence="6 7">KACC 12383</strain>
    </source>
</reference>
<keyword evidence="1" id="KW-0808">Transferase</keyword>
<dbReference type="Gene3D" id="3.40.50.2300">
    <property type="match status" value="1"/>
</dbReference>
<dbReference type="CDD" id="cd05568">
    <property type="entry name" value="PTS_IIB_bgl_like"/>
    <property type="match status" value="1"/>
</dbReference>
<dbReference type="SUPFAM" id="SSF55804">
    <property type="entry name" value="Phoshotransferase/anion transport protein"/>
    <property type="match status" value="1"/>
</dbReference>
<dbReference type="InterPro" id="IPR013011">
    <property type="entry name" value="PTS_EIIB_2"/>
</dbReference>
<feature type="domain" description="PTS EIIB type-2" evidence="4">
    <location>
        <begin position="403"/>
        <end position="489"/>
    </location>
</feature>
<dbReference type="GO" id="GO:0009401">
    <property type="term" value="P:phosphoenolpyruvate-dependent sugar phosphotransferase system"/>
    <property type="evidence" value="ECO:0007669"/>
    <property type="project" value="InterPro"/>
</dbReference>
<dbReference type="GO" id="GO:0006355">
    <property type="term" value="P:regulation of DNA-templated transcription"/>
    <property type="evidence" value="ECO:0007669"/>
    <property type="project" value="InterPro"/>
</dbReference>
<feature type="domain" description="PTS EIIA type-2" evidence="3">
    <location>
        <begin position="499"/>
        <end position="638"/>
    </location>
</feature>
<evidence type="ECO:0000259" key="5">
    <source>
        <dbReference type="PROSITE" id="PS51372"/>
    </source>
</evidence>
<dbReference type="GO" id="GO:0008982">
    <property type="term" value="F:protein-N(PI)-phosphohistidine-sugar phosphotransferase activity"/>
    <property type="evidence" value="ECO:0007669"/>
    <property type="project" value="InterPro"/>
</dbReference>
<dbReference type="Gene3D" id="1.10.10.10">
    <property type="entry name" value="Winged helix-like DNA-binding domain superfamily/Winged helix DNA-binding domain"/>
    <property type="match status" value="2"/>
</dbReference>
<dbReference type="Gene3D" id="1.10.1790.10">
    <property type="entry name" value="PRD domain"/>
    <property type="match status" value="2"/>
</dbReference>
<dbReference type="PANTHER" id="PTHR30185:SF13">
    <property type="entry name" value="LICABCH OPERON REGULATOR-RELATED"/>
    <property type="match status" value="1"/>
</dbReference>
<accession>A0A210PCW0</accession>
<name>A0A210PCW0_9LACO</name>
<dbReference type="InterPro" id="IPR036095">
    <property type="entry name" value="PTS_EIIB-like_sf"/>
</dbReference>
<evidence type="ECO:0000256" key="2">
    <source>
        <dbReference type="ARBA" id="ARBA00022737"/>
    </source>
</evidence>
<proteinExistence type="predicted"/>